<dbReference type="Proteomes" id="UP001589750">
    <property type="component" value="Unassembled WGS sequence"/>
</dbReference>
<dbReference type="CDD" id="cd00118">
    <property type="entry name" value="LysM"/>
    <property type="match status" value="1"/>
</dbReference>
<comment type="caution">
    <text evidence="3">The sequence shown here is derived from an EMBL/GenBank/DDBJ whole genome shotgun (WGS) entry which is preliminary data.</text>
</comment>
<keyword evidence="4" id="KW-1185">Reference proteome</keyword>
<feature type="signal peptide" evidence="2">
    <location>
        <begin position="1"/>
        <end position="18"/>
    </location>
</feature>
<evidence type="ECO:0000313" key="4">
    <source>
        <dbReference type="Proteomes" id="UP001589750"/>
    </source>
</evidence>
<keyword evidence="1" id="KW-1133">Transmembrane helix</keyword>
<gene>
    <name evidence="3" type="ORF">ACFFRI_13435</name>
</gene>
<keyword evidence="1" id="KW-0812">Transmembrane</keyword>
<dbReference type="Gene3D" id="3.10.350.10">
    <property type="entry name" value="LysM domain"/>
    <property type="match status" value="1"/>
</dbReference>
<keyword evidence="2" id="KW-0732">Signal</keyword>
<reference evidence="3 4" key="1">
    <citation type="submission" date="2024-09" db="EMBL/GenBank/DDBJ databases">
        <authorList>
            <person name="Sun Q."/>
            <person name="Mori K."/>
        </authorList>
    </citation>
    <scope>NUCLEOTIDE SEQUENCE [LARGE SCALE GENOMIC DNA]</scope>
    <source>
        <strain evidence="3 4">JCM 9626</strain>
    </source>
</reference>
<protein>
    <submittedName>
        <fullName evidence="3">LysM peptidoglycan-binding domain-containing protein</fullName>
    </submittedName>
</protein>
<feature type="chain" id="PRO_5047537987" evidence="2">
    <location>
        <begin position="19"/>
        <end position="223"/>
    </location>
</feature>
<name>A0ABV5KBE3_9ACTN</name>
<keyword evidence="1" id="KW-0472">Membrane</keyword>
<proteinExistence type="predicted"/>
<dbReference type="EMBL" id="JBHMDG010000015">
    <property type="protein sequence ID" value="MFB9314051.1"/>
    <property type="molecule type" value="Genomic_DNA"/>
</dbReference>
<sequence length="223" mass="22811">MFLRCRCLLVWLALTASAAGVAGWAGTAAEPAVGSVVGPTARFDELVVAIAAISLVACAAWAWVVGSVVVVQALRRPGRPPTSTRGVPSWASRVVLAACGLALVATVPAQASYDVHHPPRHPPRAGQSVDGLPFPDRAVGPATAARAPQALRPAPAQASLAAASVVVRPGDSLWRIAERLLGADASAAEVATATRTLHDLNRAAIGPDPDLIHPGLRLRTPGS</sequence>
<feature type="transmembrane region" description="Helical" evidence="1">
    <location>
        <begin position="47"/>
        <end position="74"/>
    </location>
</feature>
<organism evidence="3 4">
    <name type="scientific">Nocardioides plantarum</name>
    <dbReference type="NCBI Taxonomy" id="29299"/>
    <lineage>
        <taxon>Bacteria</taxon>
        <taxon>Bacillati</taxon>
        <taxon>Actinomycetota</taxon>
        <taxon>Actinomycetes</taxon>
        <taxon>Propionibacteriales</taxon>
        <taxon>Nocardioidaceae</taxon>
        <taxon>Nocardioides</taxon>
    </lineage>
</organism>
<accession>A0ABV5KBE3</accession>
<dbReference type="InterPro" id="IPR018392">
    <property type="entry name" value="LysM"/>
</dbReference>
<dbReference type="InterPro" id="IPR036779">
    <property type="entry name" value="LysM_dom_sf"/>
</dbReference>
<evidence type="ECO:0000256" key="1">
    <source>
        <dbReference type="SAM" id="Phobius"/>
    </source>
</evidence>
<dbReference type="RefSeq" id="WP_140007523.1">
    <property type="nucleotide sequence ID" value="NZ_JBHMDG010000015.1"/>
</dbReference>
<evidence type="ECO:0000256" key="2">
    <source>
        <dbReference type="SAM" id="SignalP"/>
    </source>
</evidence>
<evidence type="ECO:0000313" key="3">
    <source>
        <dbReference type="EMBL" id="MFB9314051.1"/>
    </source>
</evidence>